<feature type="compositionally biased region" description="Low complexity" evidence="10">
    <location>
        <begin position="290"/>
        <end position="318"/>
    </location>
</feature>
<feature type="domain" description="LysM" evidence="13">
    <location>
        <begin position="28"/>
        <end position="71"/>
    </location>
</feature>
<dbReference type="AlphaFoldDB" id="Q4PRE1"/>
<evidence type="ECO:0000256" key="9">
    <source>
        <dbReference type="ARBA" id="ARBA00032855"/>
    </source>
</evidence>
<dbReference type="Gene3D" id="3.10.350.10">
    <property type="entry name" value="LysM domain"/>
    <property type="match status" value="3"/>
</dbReference>
<dbReference type="PANTHER" id="PTHR47053">
    <property type="entry name" value="MUREIN DD-ENDOPEPTIDASE MEPH-RELATED"/>
    <property type="match status" value="1"/>
</dbReference>
<accession>Q4PRE1</accession>
<dbReference type="SUPFAM" id="SSF54106">
    <property type="entry name" value="LysM domain"/>
    <property type="match status" value="3"/>
</dbReference>
<feature type="signal peptide" evidence="11">
    <location>
        <begin position="1"/>
        <end position="20"/>
    </location>
</feature>
<dbReference type="InterPro" id="IPR036779">
    <property type="entry name" value="LysM_dom_sf"/>
</dbReference>
<dbReference type="Gene3D" id="3.90.1720.10">
    <property type="entry name" value="endopeptidase domain like (from Nostoc punctiforme)"/>
    <property type="match status" value="1"/>
</dbReference>
<sequence length="525" mass="54014">MNMKKATIAATAGIAVTAFAAPTIASASTVVVEAGDTLWGIAQDNGTTVDALKKANKLTTDKIVPGQKLQVTEVASEKTEKSVSATWLNVRSGAGVDNSIVTSLKGGTKVTVESTEANGWNKITYGEGKTGYVNGKYLGNAVTSAPSATPEVKQETTTQAAPAQQTKTEVKQATPAATTEKEAVETKTTAPAVDTNATTHTVKSGDTIWALSVKYGASVQDLMSWNNLSASSIYVGQNIAVKQSAAKNTAPKAEAKTEAPAAEKQTAAPVVKESTNTSTTTTVKKETTTEKQTSTTKAPAQAAKPAPAPAPTVNTNASSYTVKSGDTLGKIASTFGTTVSKIKALNGLTSDNLQVGDVLKVKGTVPATNTNTNNATAPTTNTNNNSSSSNTSTPSKNNNSNQSSSNSSSASAIIAEAQKHLGKAYSWGGNGPTTFDCSGFTSYVFAQSGITLPRTSGAQYASTTKVSESQAKPGDLVFFDYGSGIAHVGIYVGNGQMINAQDNGVKYDNIHGSGWGQYLVGFGRV</sequence>
<reference evidence="19 21" key="4">
    <citation type="submission" date="2020-03" db="EMBL/GenBank/DDBJ databases">
        <title>Soil Listeria distribution.</title>
        <authorList>
            <person name="Liao J."/>
            <person name="Wiedmann M."/>
        </authorList>
    </citation>
    <scope>NUCLEOTIDE SEQUENCE [LARGE SCALE GENOMIC DNA]</scope>
    <source>
        <strain evidence="19 21">FSL L7-1560</strain>
    </source>
</reference>
<dbReference type="PROSITE" id="PS51781">
    <property type="entry name" value="SH3B"/>
    <property type="match status" value="1"/>
</dbReference>
<evidence type="ECO:0000313" key="16">
    <source>
        <dbReference type="EMBL" id="AAY59627.1"/>
    </source>
</evidence>
<evidence type="ECO:0000259" key="14">
    <source>
        <dbReference type="PROSITE" id="PS51935"/>
    </source>
</evidence>
<dbReference type="PANTHER" id="PTHR47053:SF1">
    <property type="entry name" value="MUREIN DD-ENDOPEPTIDASE MEPH-RELATED"/>
    <property type="match status" value="1"/>
</dbReference>
<keyword evidence="5 11" id="KW-0732">Signal</keyword>
<dbReference type="EMBL" id="DQ060359">
    <property type="protein sequence ID" value="AAY59627.1"/>
    <property type="molecule type" value="Genomic_DNA"/>
</dbReference>
<dbReference type="Proteomes" id="UP000523362">
    <property type="component" value="Unassembled WGS sequence"/>
</dbReference>
<evidence type="ECO:0000256" key="4">
    <source>
        <dbReference type="ARBA" id="ARBA00022670"/>
    </source>
</evidence>
<evidence type="ECO:0000259" key="12">
    <source>
        <dbReference type="PROSITE" id="PS51781"/>
    </source>
</evidence>
<dbReference type="Pfam" id="PF00877">
    <property type="entry name" value="NLPC_P60"/>
    <property type="match status" value="1"/>
</dbReference>
<feature type="domain" description="NlpC/P60" evidence="14">
    <location>
        <begin position="407"/>
        <end position="525"/>
    </location>
</feature>
<evidence type="ECO:0000256" key="10">
    <source>
        <dbReference type="SAM" id="MobiDB-lite"/>
    </source>
</evidence>
<reference evidence="16" key="2">
    <citation type="journal article" date="2006" name="Appl. Environ. Microbiol.">
        <title>Discovery of natural atypical nonhemolytic Listeria seeligeri isolates.</title>
        <authorList>
            <person name="Volokhov D."/>
            <person name="George J."/>
            <person name="Anderson C."/>
            <person name="Duvall R.E."/>
            <person name="Hitchins A.D."/>
        </authorList>
    </citation>
    <scope>NUCLEOTIDE SEQUENCE</scope>
    <source>
        <strain evidence="15">LS-159</strain>
        <strain evidence="16">LS-165</strain>
        <strain evidence="17">LS-166</strain>
    </source>
</reference>
<evidence type="ECO:0000256" key="5">
    <source>
        <dbReference type="ARBA" id="ARBA00022729"/>
    </source>
</evidence>
<feature type="domain" description="LysM" evidence="13">
    <location>
        <begin position="198"/>
        <end position="241"/>
    </location>
</feature>
<feature type="compositionally biased region" description="Low complexity" evidence="10">
    <location>
        <begin position="366"/>
        <end position="410"/>
    </location>
</feature>
<feature type="region of interest" description="Disordered" evidence="10">
    <location>
        <begin position="147"/>
        <end position="189"/>
    </location>
</feature>
<dbReference type="EMBL" id="DQ060358">
    <property type="protein sequence ID" value="AAY59626.1"/>
    <property type="molecule type" value="Genomic_DNA"/>
</dbReference>
<dbReference type="PATRIC" id="fig|1640.18.peg.2031"/>
<evidence type="ECO:0000256" key="7">
    <source>
        <dbReference type="ARBA" id="ARBA00022801"/>
    </source>
</evidence>
<feature type="compositionally biased region" description="Low complexity" evidence="10">
    <location>
        <begin position="251"/>
        <end position="282"/>
    </location>
</feature>
<dbReference type="GO" id="GO:0008234">
    <property type="term" value="F:cysteine-type peptidase activity"/>
    <property type="evidence" value="ECO:0007669"/>
    <property type="project" value="UniProtKB-KW"/>
</dbReference>
<evidence type="ECO:0000313" key="19">
    <source>
        <dbReference type="EMBL" id="MBC1486191.1"/>
    </source>
</evidence>
<dbReference type="SMART" id="SM00287">
    <property type="entry name" value="SH3b"/>
    <property type="match status" value="1"/>
</dbReference>
<dbReference type="InterPro" id="IPR003646">
    <property type="entry name" value="SH3-like_bac-type"/>
</dbReference>
<dbReference type="GO" id="GO:0006508">
    <property type="term" value="P:proteolysis"/>
    <property type="evidence" value="ECO:0007669"/>
    <property type="project" value="UniProtKB-KW"/>
</dbReference>
<reference evidence="16" key="1">
    <citation type="submission" date="2005-05" db="EMBL/GenBank/DDBJ databases">
        <title>Characterization of atypical non-hemolytic Listeria seeligeri isolates.</title>
        <authorList>
            <person name="Volokhov D.V."/>
            <person name="George J."/>
            <person name="Chizhikov V.E."/>
        </authorList>
    </citation>
    <scope>NUCLEOTIDE SEQUENCE</scope>
    <source>
        <strain evidence="15">LS-159</strain>
        <strain evidence="16">LS-165</strain>
        <strain evidence="17">LS-166</strain>
    </source>
</reference>
<feature type="region of interest" description="Disordered" evidence="10">
    <location>
        <begin position="251"/>
        <end position="322"/>
    </location>
</feature>
<dbReference type="InterPro" id="IPR000064">
    <property type="entry name" value="NLP_P60_dom"/>
</dbReference>
<evidence type="ECO:0000256" key="2">
    <source>
        <dbReference type="ARBA" id="ARBA00007074"/>
    </source>
</evidence>
<dbReference type="InterPro" id="IPR051202">
    <property type="entry name" value="Peptidase_C40"/>
</dbReference>
<dbReference type="Proteomes" id="UP000033536">
    <property type="component" value="Unassembled WGS sequence"/>
</dbReference>
<keyword evidence="20" id="KW-1185">Reference proteome</keyword>
<comment type="function">
    <text evidence="1">This major extracellular protein may be involved in the invasion of non-professional phagocytic cells by Listeria.</text>
</comment>
<evidence type="ECO:0000256" key="3">
    <source>
        <dbReference type="ARBA" id="ARBA00013385"/>
    </source>
</evidence>
<keyword evidence="7" id="KW-0378">Hydrolase</keyword>
<evidence type="ECO:0000313" key="18">
    <source>
        <dbReference type="EMBL" id="KKD44894.1"/>
    </source>
</evidence>
<dbReference type="EMBL" id="JYOM01000015">
    <property type="protein sequence ID" value="KKD44894.1"/>
    <property type="molecule type" value="Genomic_DNA"/>
</dbReference>
<dbReference type="Pfam" id="PF01476">
    <property type="entry name" value="LysM"/>
    <property type="match status" value="3"/>
</dbReference>
<proteinExistence type="inferred from homology"/>
<keyword evidence="6" id="KW-0677">Repeat</keyword>
<dbReference type="EMBL" id="DQ060360">
    <property type="protein sequence ID" value="AAY59628.1"/>
    <property type="molecule type" value="Genomic_DNA"/>
</dbReference>
<evidence type="ECO:0000313" key="20">
    <source>
        <dbReference type="Proteomes" id="UP000033536"/>
    </source>
</evidence>
<evidence type="ECO:0000256" key="6">
    <source>
        <dbReference type="ARBA" id="ARBA00022737"/>
    </source>
</evidence>
<dbReference type="SUPFAM" id="SSF54001">
    <property type="entry name" value="Cysteine proteinases"/>
    <property type="match status" value="1"/>
</dbReference>
<evidence type="ECO:0000313" key="21">
    <source>
        <dbReference type="Proteomes" id="UP000523362"/>
    </source>
</evidence>
<dbReference type="InterPro" id="IPR038765">
    <property type="entry name" value="Papain-like_cys_pep_sf"/>
</dbReference>
<dbReference type="CDD" id="cd00118">
    <property type="entry name" value="LysM"/>
    <property type="match status" value="3"/>
</dbReference>
<dbReference type="EMBL" id="JAARRG010000004">
    <property type="protein sequence ID" value="MBC1486191.1"/>
    <property type="molecule type" value="Genomic_DNA"/>
</dbReference>
<feature type="domain" description="SH3b" evidence="12">
    <location>
        <begin position="78"/>
        <end position="142"/>
    </location>
</feature>
<dbReference type="SMART" id="SM00257">
    <property type="entry name" value="LysM"/>
    <property type="match status" value="3"/>
</dbReference>
<evidence type="ECO:0000313" key="17">
    <source>
        <dbReference type="EMBL" id="AAY59628.1"/>
    </source>
</evidence>
<dbReference type="Pfam" id="PF08239">
    <property type="entry name" value="SH3_3"/>
    <property type="match status" value="1"/>
</dbReference>
<reference evidence="18 20" key="3">
    <citation type="submission" date="2015-02" db="EMBL/GenBank/DDBJ databases">
        <title>Sequencing of Listeria spp. dairy environmental strains.</title>
        <authorList>
            <person name="Muhterem-Uyar M."/>
            <person name="Wagner M."/>
            <person name="Schmitz-Esser S."/>
            <person name="Stessl B."/>
        </authorList>
    </citation>
    <scope>NUCLEOTIDE SEQUENCE [LARGE SCALE GENOMIC DNA]</scope>
    <source>
        <strain evidence="18 20">7KSM</strain>
    </source>
</reference>
<feature type="domain" description="LysM" evidence="13">
    <location>
        <begin position="318"/>
        <end position="361"/>
    </location>
</feature>
<feature type="region of interest" description="Disordered" evidence="10">
    <location>
        <begin position="365"/>
        <end position="410"/>
    </location>
</feature>
<comment type="similarity">
    <text evidence="2">Belongs to the peptidase C40 family.</text>
</comment>
<evidence type="ECO:0000256" key="11">
    <source>
        <dbReference type="SAM" id="SignalP"/>
    </source>
</evidence>
<dbReference type="PROSITE" id="PS51935">
    <property type="entry name" value="NLPC_P60"/>
    <property type="match status" value="1"/>
</dbReference>
<dbReference type="InterPro" id="IPR018392">
    <property type="entry name" value="LysM"/>
</dbReference>
<evidence type="ECO:0000259" key="13">
    <source>
        <dbReference type="PROSITE" id="PS51782"/>
    </source>
</evidence>
<name>Q4PRE1_LISSE</name>
<protein>
    <recommendedName>
        <fullName evidence="3">Probable endopeptidase p60</fullName>
    </recommendedName>
    <alternativeName>
        <fullName evidence="9">Invasion-associated protein p60</fullName>
    </alternativeName>
</protein>
<feature type="compositionally biased region" description="Low complexity" evidence="10">
    <location>
        <begin position="155"/>
        <end position="178"/>
    </location>
</feature>
<evidence type="ECO:0000256" key="1">
    <source>
        <dbReference type="ARBA" id="ARBA00003740"/>
    </source>
</evidence>
<dbReference type="NCBIfam" id="NF010495">
    <property type="entry name" value="PRK13914.1"/>
    <property type="match status" value="1"/>
</dbReference>
<feature type="chain" id="PRO_5044737889" description="Probable endopeptidase p60" evidence="11">
    <location>
        <begin position="21"/>
        <end position="525"/>
    </location>
</feature>
<keyword evidence="8" id="KW-0788">Thiol protease</keyword>
<organism evidence="16">
    <name type="scientific">Listeria seeligeri</name>
    <dbReference type="NCBI Taxonomy" id="1640"/>
    <lineage>
        <taxon>Bacteria</taxon>
        <taxon>Bacillati</taxon>
        <taxon>Bacillota</taxon>
        <taxon>Bacilli</taxon>
        <taxon>Bacillales</taxon>
        <taxon>Listeriaceae</taxon>
        <taxon>Listeria</taxon>
    </lineage>
</organism>
<dbReference type="PROSITE" id="PS51782">
    <property type="entry name" value="LYSM"/>
    <property type="match status" value="3"/>
</dbReference>
<keyword evidence="4" id="KW-0645">Protease</keyword>
<dbReference type="Gene3D" id="2.30.30.40">
    <property type="entry name" value="SH3 Domains"/>
    <property type="match status" value="1"/>
</dbReference>
<evidence type="ECO:0000256" key="8">
    <source>
        <dbReference type="ARBA" id="ARBA00022807"/>
    </source>
</evidence>
<evidence type="ECO:0000313" key="15">
    <source>
        <dbReference type="EMBL" id="AAY59626.1"/>
    </source>
</evidence>
<gene>
    <name evidence="16" type="primary">iap</name>
    <name evidence="19" type="ORF">HB897_08140</name>
    <name evidence="18" type="ORF">UQ68_11365</name>
</gene>